<dbReference type="InParanoid" id="A0A0P0WYF6"/>
<protein>
    <submittedName>
        <fullName evidence="2">Os06g0599050 protein</fullName>
    </submittedName>
</protein>
<dbReference type="PaxDb" id="39947-A0A0P0WYF6"/>
<evidence type="ECO:0000313" key="3">
    <source>
        <dbReference type="Proteomes" id="UP000059680"/>
    </source>
</evidence>
<dbReference type="InterPro" id="IPR053290">
    <property type="entry name" value="TSET_complex_member"/>
</dbReference>
<dbReference type="AlphaFoldDB" id="A0A0P0WYF6"/>
<reference evidence="2 3" key="2">
    <citation type="journal article" date="2013" name="Plant Cell Physiol.">
        <title>Rice Annotation Project Database (RAP-DB): an integrative and interactive database for rice genomics.</title>
        <authorList>
            <person name="Sakai H."/>
            <person name="Lee S.S."/>
            <person name="Tanaka T."/>
            <person name="Numa H."/>
            <person name="Kim J."/>
            <person name="Kawahara Y."/>
            <person name="Wakimoto H."/>
            <person name="Yang C.C."/>
            <person name="Iwamoto M."/>
            <person name="Abe T."/>
            <person name="Yamada Y."/>
            <person name="Muto A."/>
            <person name="Inokuchi H."/>
            <person name="Ikemura T."/>
            <person name="Matsumoto T."/>
            <person name="Sasaki T."/>
            <person name="Itoh T."/>
        </authorList>
    </citation>
    <scope>NUCLEOTIDE SEQUENCE [LARGE SCALE GENOMIC DNA]</scope>
    <source>
        <strain evidence="3">cv. Nipponbare</strain>
    </source>
</reference>
<evidence type="ECO:0000313" key="2">
    <source>
        <dbReference type="EMBL" id="BAS98482.1"/>
    </source>
</evidence>
<dbReference type="PANTHER" id="PTHR45521:SF2">
    <property type="entry name" value="TRANSDUCIN_WD40 REPEAT-LIKE SUPERFAMILY PROTEIN"/>
    <property type="match status" value="1"/>
</dbReference>
<dbReference type="EMBL" id="AP014962">
    <property type="protein sequence ID" value="BAS98482.1"/>
    <property type="molecule type" value="Genomic_DNA"/>
</dbReference>
<feature type="region of interest" description="Disordered" evidence="1">
    <location>
        <begin position="1"/>
        <end position="20"/>
    </location>
</feature>
<dbReference type="PANTHER" id="PTHR45521">
    <property type="entry name" value="TSET COMPLEX MEMBER TSTF"/>
    <property type="match status" value="1"/>
</dbReference>
<dbReference type="STRING" id="39947.A0A0P0WYF6"/>
<name>A0A0P0WYF6_ORYSJ</name>
<evidence type="ECO:0000256" key="1">
    <source>
        <dbReference type="SAM" id="MobiDB-lite"/>
    </source>
</evidence>
<dbReference type="Proteomes" id="UP000059680">
    <property type="component" value="Chromosome 6"/>
</dbReference>
<reference evidence="2 3" key="3">
    <citation type="journal article" date="2013" name="Rice">
        <title>Improvement of the Oryza sativa Nipponbare reference genome using next generation sequence and optical map data.</title>
        <authorList>
            <person name="Kawahara Y."/>
            <person name="de la Bastide M."/>
            <person name="Hamilton J.P."/>
            <person name="Kanamori H."/>
            <person name="McCombie W.R."/>
            <person name="Ouyang S."/>
            <person name="Schwartz D.C."/>
            <person name="Tanaka T."/>
            <person name="Wu J."/>
            <person name="Zhou S."/>
            <person name="Childs K.L."/>
            <person name="Davidson R.M."/>
            <person name="Lin H."/>
            <person name="Quesada-Ocampo L."/>
            <person name="Vaillancourt B."/>
            <person name="Sakai H."/>
            <person name="Lee S.S."/>
            <person name="Kim J."/>
            <person name="Numa H."/>
            <person name="Itoh T."/>
            <person name="Buell C.R."/>
            <person name="Matsumoto T."/>
        </authorList>
    </citation>
    <scope>NUCLEOTIDE SEQUENCE [LARGE SCALE GENOMIC DNA]</scope>
    <source>
        <strain evidence="3">cv. Nipponbare</strain>
    </source>
</reference>
<accession>A0A0P0WYF6</accession>
<gene>
    <name evidence="2" type="ordered locus">Os06g0599050</name>
    <name evidence="2" type="ORF">OSNPB_060599050</name>
</gene>
<proteinExistence type="predicted"/>
<reference evidence="3" key="1">
    <citation type="journal article" date="2005" name="Nature">
        <title>The map-based sequence of the rice genome.</title>
        <authorList>
            <consortium name="International rice genome sequencing project (IRGSP)"/>
            <person name="Matsumoto T."/>
            <person name="Wu J."/>
            <person name="Kanamori H."/>
            <person name="Katayose Y."/>
            <person name="Fujisawa M."/>
            <person name="Namiki N."/>
            <person name="Mizuno H."/>
            <person name="Yamamoto K."/>
            <person name="Antonio B.A."/>
            <person name="Baba T."/>
            <person name="Sakata K."/>
            <person name="Nagamura Y."/>
            <person name="Aoki H."/>
            <person name="Arikawa K."/>
            <person name="Arita K."/>
            <person name="Bito T."/>
            <person name="Chiden Y."/>
            <person name="Fujitsuka N."/>
            <person name="Fukunaka R."/>
            <person name="Hamada M."/>
            <person name="Harada C."/>
            <person name="Hayashi A."/>
            <person name="Hijishita S."/>
            <person name="Honda M."/>
            <person name="Hosokawa S."/>
            <person name="Ichikawa Y."/>
            <person name="Idonuma A."/>
            <person name="Iijima M."/>
            <person name="Ikeda M."/>
            <person name="Ikeno M."/>
            <person name="Ito K."/>
            <person name="Ito S."/>
            <person name="Ito T."/>
            <person name="Ito Y."/>
            <person name="Ito Y."/>
            <person name="Iwabuchi A."/>
            <person name="Kamiya K."/>
            <person name="Karasawa W."/>
            <person name="Kurita K."/>
            <person name="Katagiri S."/>
            <person name="Kikuta A."/>
            <person name="Kobayashi H."/>
            <person name="Kobayashi N."/>
            <person name="Machita K."/>
            <person name="Maehara T."/>
            <person name="Masukawa M."/>
            <person name="Mizubayashi T."/>
            <person name="Mukai Y."/>
            <person name="Nagasaki H."/>
            <person name="Nagata Y."/>
            <person name="Naito S."/>
            <person name="Nakashima M."/>
            <person name="Nakama Y."/>
            <person name="Nakamichi Y."/>
            <person name="Nakamura M."/>
            <person name="Meguro A."/>
            <person name="Negishi M."/>
            <person name="Ohta I."/>
            <person name="Ohta T."/>
            <person name="Okamoto M."/>
            <person name="Ono N."/>
            <person name="Saji S."/>
            <person name="Sakaguchi M."/>
            <person name="Sakai K."/>
            <person name="Shibata M."/>
            <person name="Shimokawa T."/>
            <person name="Song J."/>
            <person name="Takazaki Y."/>
            <person name="Terasawa K."/>
            <person name="Tsugane M."/>
            <person name="Tsuji K."/>
            <person name="Ueda S."/>
            <person name="Waki K."/>
            <person name="Yamagata H."/>
            <person name="Yamamoto M."/>
            <person name="Yamamoto S."/>
            <person name="Yamane H."/>
            <person name="Yoshiki S."/>
            <person name="Yoshihara R."/>
            <person name="Yukawa K."/>
            <person name="Zhong H."/>
            <person name="Yano M."/>
            <person name="Yuan Q."/>
            <person name="Ouyang S."/>
            <person name="Liu J."/>
            <person name="Jones K.M."/>
            <person name="Gansberger K."/>
            <person name="Moffat K."/>
            <person name="Hill J."/>
            <person name="Bera J."/>
            <person name="Fadrosh D."/>
            <person name="Jin S."/>
            <person name="Johri S."/>
            <person name="Kim M."/>
            <person name="Overton L."/>
            <person name="Reardon M."/>
            <person name="Tsitrin T."/>
            <person name="Vuong H."/>
            <person name="Weaver B."/>
            <person name="Ciecko A."/>
            <person name="Tallon L."/>
            <person name="Jackson J."/>
            <person name="Pai G."/>
            <person name="Aken S.V."/>
            <person name="Utterback T."/>
            <person name="Reidmuller S."/>
            <person name="Feldblyum T."/>
            <person name="Hsiao J."/>
            <person name="Zismann V."/>
            <person name="Iobst S."/>
            <person name="de Vazeille A.R."/>
            <person name="Buell C.R."/>
            <person name="Ying K."/>
            <person name="Li Y."/>
            <person name="Lu T."/>
            <person name="Huang Y."/>
            <person name="Zhao Q."/>
            <person name="Feng Q."/>
            <person name="Zhang L."/>
            <person name="Zhu J."/>
            <person name="Weng Q."/>
            <person name="Mu J."/>
            <person name="Lu Y."/>
            <person name="Fan D."/>
            <person name="Liu Y."/>
            <person name="Guan J."/>
            <person name="Zhang Y."/>
            <person name="Yu S."/>
            <person name="Liu X."/>
            <person name="Zhang Y."/>
            <person name="Hong G."/>
            <person name="Han B."/>
            <person name="Choisne N."/>
            <person name="Demange N."/>
            <person name="Orjeda G."/>
            <person name="Samain S."/>
            <person name="Cattolico L."/>
            <person name="Pelletier E."/>
            <person name="Couloux A."/>
            <person name="Segurens B."/>
            <person name="Wincker P."/>
            <person name="D'Hont A."/>
            <person name="Scarpelli C."/>
            <person name="Weissenbach J."/>
            <person name="Salanoubat M."/>
            <person name="Quetier F."/>
            <person name="Yu Y."/>
            <person name="Kim H.R."/>
            <person name="Rambo T."/>
            <person name="Currie J."/>
            <person name="Collura K."/>
            <person name="Luo M."/>
            <person name="Yang T."/>
            <person name="Ammiraju J.S.S."/>
            <person name="Engler F."/>
            <person name="Soderlund C."/>
            <person name="Wing R.A."/>
            <person name="Palmer L.E."/>
            <person name="de la Bastide M."/>
            <person name="Spiegel L."/>
            <person name="Nascimento L."/>
            <person name="Zutavern T."/>
            <person name="O'Shaughnessy A."/>
            <person name="Dike S."/>
            <person name="Dedhia N."/>
            <person name="Preston R."/>
            <person name="Balija V."/>
            <person name="McCombie W.R."/>
            <person name="Chow T."/>
            <person name="Chen H."/>
            <person name="Chung M."/>
            <person name="Chen C."/>
            <person name="Shaw J."/>
            <person name="Wu H."/>
            <person name="Hsiao K."/>
            <person name="Chao Y."/>
            <person name="Chu M."/>
            <person name="Cheng C."/>
            <person name="Hour A."/>
            <person name="Lee P."/>
            <person name="Lin S."/>
            <person name="Lin Y."/>
            <person name="Liou J."/>
            <person name="Liu S."/>
            <person name="Hsing Y."/>
            <person name="Raghuvanshi S."/>
            <person name="Mohanty A."/>
            <person name="Bharti A.K."/>
            <person name="Gaur A."/>
            <person name="Gupta V."/>
            <person name="Kumar D."/>
            <person name="Ravi V."/>
            <person name="Vij S."/>
            <person name="Kapur A."/>
            <person name="Khurana P."/>
            <person name="Khurana P."/>
            <person name="Khurana J.P."/>
            <person name="Tyagi A.K."/>
            <person name="Gaikwad K."/>
            <person name="Singh A."/>
            <person name="Dalal V."/>
            <person name="Srivastava S."/>
            <person name="Dixit A."/>
            <person name="Pal A.K."/>
            <person name="Ghazi I.A."/>
            <person name="Yadav M."/>
            <person name="Pandit A."/>
            <person name="Bhargava A."/>
            <person name="Sureshbabu K."/>
            <person name="Batra K."/>
            <person name="Sharma T.R."/>
            <person name="Mohapatra T."/>
            <person name="Singh N.K."/>
            <person name="Messing J."/>
            <person name="Nelson A.B."/>
            <person name="Fuks G."/>
            <person name="Kavchok S."/>
            <person name="Keizer G."/>
            <person name="Linton E."/>
            <person name="Llaca V."/>
            <person name="Song R."/>
            <person name="Tanyolac B."/>
            <person name="Young S."/>
            <person name="Ho-Il K."/>
            <person name="Hahn J.H."/>
            <person name="Sangsakoo G."/>
            <person name="Vanavichit A."/>
            <person name="de Mattos Luiz.A.T."/>
            <person name="Zimmer P.D."/>
            <person name="Malone G."/>
            <person name="Dellagostin O."/>
            <person name="de Oliveira A.C."/>
            <person name="Bevan M."/>
            <person name="Bancroft I."/>
            <person name="Minx P."/>
            <person name="Cordum H."/>
            <person name="Wilson R."/>
            <person name="Cheng Z."/>
            <person name="Jin W."/>
            <person name="Jiang J."/>
            <person name="Leong S.A."/>
            <person name="Iwama H."/>
            <person name="Gojobori T."/>
            <person name="Itoh T."/>
            <person name="Niimura Y."/>
            <person name="Fujii Y."/>
            <person name="Habara T."/>
            <person name="Sakai H."/>
            <person name="Sato Y."/>
            <person name="Wilson G."/>
            <person name="Kumar K."/>
            <person name="McCouch S."/>
            <person name="Juretic N."/>
            <person name="Hoen D."/>
            <person name="Wright S."/>
            <person name="Bruskiewich R."/>
            <person name="Bureau T."/>
            <person name="Miyao A."/>
            <person name="Hirochika H."/>
            <person name="Nishikawa T."/>
            <person name="Kadowaki K."/>
            <person name="Sugiura M."/>
            <person name="Burr B."/>
            <person name="Sasaki T."/>
        </authorList>
    </citation>
    <scope>NUCLEOTIDE SEQUENCE [LARGE SCALE GENOMIC DNA]</scope>
    <source>
        <strain evidence="3">cv. Nipponbare</strain>
    </source>
</reference>
<keyword evidence="3" id="KW-1185">Reference proteome</keyword>
<organism evidence="2 3">
    <name type="scientific">Oryza sativa subsp. japonica</name>
    <name type="common">Rice</name>
    <dbReference type="NCBI Taxonomy" id="39947"/>
    <lineage>
        <taxon>Eukaryota</taxon>
        <taxon>Viridiplantae</taxon>
        <taxon>Streptophyta</taxon>
        <taxon>Embryophyta</taxon>
        <taxon>Tracheophyta</taxon>
        <taxon>Spermatophyta</taxon>
        <taxon>Magnoliopsida</taxon>
        <taxon>Liliopsida</taxon>
        <taxon>Poales</taxon>
        <taxon>Poaceae</taxon>
        <taxon>BOP clade</taxon>
        <taxon>Oryzoideae</taxon>
        <taxon>Oryzeae</taxon>
        <taxon>Oryzinae</taxon>
        <taxon>Oryza</taxon>
        <taxon>Oryza sativa</taxon>
    </lineage>
</organism>
<sequence length="104" mass="11395">MVELAISTLRPPDDPIGPKPDGPINLIGLRRCLALSWDRCSGGCWAVCGNDPFQSSGTMTSSNSSYAMLCLRAFRPTRDKVVKIQFHPTHPWLVAANANDHVFV</sequence>